<evidence type="ECO:0000256" key="1">
    <source>
        <dbReference type="ARBA" id="ARBA00004141"/>
    </source>
</evidence>
<dbReference type="InterPro" id="IPR008253">
    <property type="entry name" value="Marvel"/>
</dbReference>
<feature type="transmembrane region" description="Helical" evidence="6">
    <location>
        <begin position="103"/>
        <end position="124"/>
    </location>
</feature>
<feature type="transmembrane region" description="Helical" evidence="6">
    <location>
        <begin position="156"/>
        <end position="180"/>
    </location>
</feature>
<proteinExistence type="predicted"/>
<evidence type="ECO:0000256" key="6">
    <source>
        <dbReference type="SAM" id="Phobius"/>
    </source>
</evidence>
<reference evidence="8 9" key="1">
    <citation type="submission" date="2024-04" db="EMBL/GenBank/DDBJ databases">
        <title>genome sequences of Mucor flavus KT1a and Helicostylum pulchrum KT1b strains isolation_sourced from the surface of a dry-aged beef.</title>
        <authorList>
            <person name="Toyotome T."/>
            <person name="Hosono M."/>
            <person name="Torimaru M."/>
            <person name="Fukuda K."/>
            <person name="Mikami N."/>
        </authorList>
    </citation>
    <scope>NUCLEOTIDE SEQUENCE [LARGE SCALE GENOMIC DNA]</scope>
    <source>
        <strain evidence="8 9">KT1b</strain>
    </source>
</reference>
<dbReference type="Pfam" id="PF01284">
    <property type="entry name" value="MARVEL"/>
    <property type="match status" value="1"/>
</dbReference>
<keyword evidence="9" id="KW-1185">Reference proteome</keyword>
<evidence type="ECO:0000256" key="5">
    <source>
        <dbReference type="SAM" id="MobiDB-lite"/>
    </source>
</evidence>
<protein>
    <recommendedName>
        <fullName evidence="7">MARVEL domain-containing protein</fullName>
    </recommendedName>
</protein>
<feature type="region of interest" description="Disordered" evidence="5">
    <location>
        <begin position="226"/>
        <end position="256"/>
    </location>
</feature>
<gene>
    <name evidence="8" type="ORF">HPULCUR_004684</name>
</gene>
<name>A0ABP9XWX1_9FUNG</name>
<accession>A0ABP9XWX1</accession>
<keyword evidence="3 6" id="KW-1133">Transmembrane helix</keyword>
<evidence type="ECO:0000256" key="3">
    <source>
        <dbReference type="ARBA" id="ARBA00022989"/>
    </source>
</evidence>
<dbReference type="PANTHER" id="PTHR37451">
    <property type="entry name" value="MARVEL DOMAIN"/>
    <property type="match status" value="1"/>
</dbReference>
<organism evidence="8 9">
    <name type="scientific">Helicostylum pulchrum</name>
    <dbReference type="NCBI Taxonomy" id="562976"/>
    <lineage>
        <taxon>Eukaryota</taxon>
        <taxon>Fungi</taxon>
        <taxon>Fungi incertae sedis</taxon>
        <taxon>Mucoromycota</taxon>
        <taxon>Mucoromycotina</taxon>
        <taxon>Mucoromycetes</taxon>
        <taxon>Mucorales</taxon>
        <taxon>Mucorineae</taxon>
        <taxon>Mucoraceae</taxon>
        <taxon>Helicostylum</taxon>
    </lineage>
</organism>
<evidence type="ECO:0000256" key="2">
    <source>
        <dbReference type="ARBA" id="ARBA00022692"/>
    </source>
</evidence>
<comment type="caution">
    <text evidence="8">The sequence shown here is derived from an EMBL/GenBank/DDBJ whole genome shotgun (WGS) entry which is preliminary data.</text>
</comment>
<evidence type="ECO:0000313" key="8">
    <source>
        <dbReference type="EMBL" id="GAA5799274.1"/>
    </source>
</evidence>
<keyword evidence="2 6" id="KW-0812">Transmembrane</keyword>
<feature type="transmembrane region" description="Helical" evidence="6">
    <location>
        <begin position="62"/>
        <end position="83"/>
    </location>
</feature>
<dbReference type="Proteomes" id="UP001476247">
    <property type="component" value="Unassembled WGS sequence"/>
</dbReference>
<sequence>MGLVDLVALDIDTPESIPDLGIYRLGLHVIQICFAFLTFCIIIPVISIQGHYHGSSLAAPNYTLAVTLVSISVSVALALFPLVKYRTCLIPVRNFFLRPRTALIFTCFLTFGWFAAMISMTAHANNDENCTLNSRLQKNDRSYAGSWMKQCNSAKAAAAFSWLSFFVWLATAVCNSILFWHEKKVSHEESRVAAAAAVARNLESDSSYDEDARTIVNIELSDKEKKFDSMSSTSSSHQHDKNTASSSPANVAHPLPAAPPVYKNDFSFTSLPMNPHPVPSYDTPRTTPTNLVSSYNPHSNISSPYSVNAPVTSPSPYYTQPQSPYATTAYQQPYHHSPAPYNIPAEQQSYSPSLYRDPSLVYHQPSQRSYHSGQTYPYN</sequence>
<feature type="compositionally biased region" description="Polar residues" evidence="5">
    <location>
        <begin position="283"/>
        <end position="307"/>
    </location>
</feature>
<keyword evidence="4 6" id="KW-0472">Membrane</keyword>
<feature type="compositionally biased region" description="Polar residues" evidence="5">
    <location>
        <begin position="364"/>
        <end position="379"/>
    </location>
</feature>
<evidence type="ECO:0000256" key="4">
    <source>
        <dbReference type="ARBA" id="ARBA00023136"/>
    </source>
</evidence>
<evidence type="ECO:0000313" key="9">
    <source>
        <dbReference type="Proteomes" id="UP001476247"/>
    </source>
</evidence>
<comment type="subcellular location">
    <subcellularLocation>
        <location evidence="1">Membrane</location>
        <topology evidence="1">Multi-pass membrane protein</topology>
    </subcellularLocation>
</comment>
<feature type="domain" description="MARVEL" evidence="7">
    <location>
        <begin position="25"/>
        <end position="173"/>
    </location>
</feature>
<dbReference type="PANTHER" id="PTHR37451:SF1">
    <property type="entry name" value="MARVEL DOMAIN-CONTAINING PROTEIN"/>
    <property type="match status" value="1"/>
</dbReference>
<feature type="region of interest" description="Disordered" evidence="5">
    <location>
        <begin position="356"/>
        <end position="379"/>
    </location>
</feature>
<evidence type="ECO:0000259" key="7">
    <source>
        <dbReference type="Pfam" id="PF01284"/>
    </source>
</evidence>
<dbReference type="EMBL" id="BAABUJ010000012">
    <property type="protein sequence ID" value="GAA5799274.1"/>
    <property type="molecule type" value="Genomic_DNA"/>
</dbReference>
<feature type="transmembrane region" description="Helical" evidence="6">
    <location>
        <begin position="25"/>
        <end position="50"/>
    </location>
</feature>
<feature type="region of interest" description="Disordered" evidence="5">
    <location>
        <begin position="277"/>
        <end position="307"/>
    </location>
</feature>